<dbReference type="Pfam" id="PF04784">
    <property type="entry name" value="DUF547"/>
    <property type="match status" value="1"/>
</dbReference>
<evidence type="ECO:0000313" key="5">
    <source>
        <dbReference type="Proteomes" id="UP001179952"/>
    </source>
</evidence>
<dbReference type="EMBL" id="JAUJYN010000006">
    <property type="protein sequence ID" value="KAK1268450.1"/>
    <property type="molecule type" value="Genomic_DNA"/>
</dbReference>
<gene>
    <name evidence="4" type="ORF">QJS04_geneDACA006591</name>
</gene>
<protein>
    <submittedName>
        <fullName evidence="4">Uncharacterized protein</fullName>
    </submittedName>
</protein>
<feature type="region of interest" description="Disordered" evidence="1">
    <location>
        <begin position="1"/>
        <end position="52"/>
    </location>
</feature>
<name>A0AAV9AWP6_ACOGR</name>
<keyword evidence="5" id="KW-1185">Reference proteome</keyword>
<reference evidence="4" key="2">
    <citation type="submission" date="2023-06" db="EMBL/GenBank/DDBJ databases">
        <authorList>
            <person name="Ma L."/>
            <person name="Liu K.-W."/>
            <person name="Li Z."/>
            <person name="Hsiao Y.-Y."/>
            <person name="Qi Y."/>
            <person name="Fu T."/>
            <person name="Tang G."/>
            <person name="Zhang D."/>
            <person name="Sun W.-H."/>
            <person name="Liu D.-K."/>
            <person name="Li Y."/>
            <person name="Chen G.-Z."/>
            <person name="Liu X.-D."/>
            <person name="Liao X.-Y."/>
            <person name="Jiang Y.-T."/>
            <person name="Yu X."/>
            <person name="Hao Y."/>
            <person name="Huang J."/>
            <person name="Zhao X.-W."/>
            <person name="Ke S."/>
            <person name="Chen Y.-Y."/>
            <person name="Wu W.-L."/>
            <person name="Hsu J.-L."/>
            <person name="Lin Y.-F."/>
            <person name="Huang M.-D."/>
            <person name="Li C.-Y."/>
            <person name="Huang L."/>
            <person name="Wang Z.-W."/>
            <person name="Zhao X."/>
            <person name="Zhong W.-Y."/>
            <person name="Peng D.-H."/>
            <person name="Ahmad S."/>
            <person name="Lan S."/>
            <person name="Zhang J.-S."/>
            <person name="Tsai W.-C."/>
            <person name="Van De Peer Y."/>
            <person name="Liu Z.-J."/>
        </authorList>
    </citation>
    <scope>NUCLEOTIDE SEQUENCE</scope>
    <source>
        <strain evidence="4">SCP</strain>
        <tissue evidence="4">Leaves</tissue>
    </source>
</reference>
<proteinExistence type="predicted"/>
<accession>A0AAV9AWP6</accession>
<dbReference type="AlphaFoldDB" id="A0AAV9AWP6"/>
<feature type="domain" description="Ternary complex factor MIP1 leucine-zipper" evidence="3">
    <location>
        <begin position="67"/>
        <end position="142"/>
    </location>
</feature>
<organism evidence="4 5">
    <name type="scientific">Acorus gramineus</name>
    <name type="common">Dwarf sweet flag</name>
    <dbReference type="NCBI Taxonomy" id="55184"/>
    <lineage>
        <taxon>Eukaryota</taxon>
        <taxon>Viridiplantae</taxon>
        <taxon>Streptophyta</taxon>
        <taxon>Embryophyta</taxon>
        <taxon>Tracheophyta</taxon>
        <taxon>Spermatophyta</taxon>
        <taxon>Magnoliopsida</taxon>
        <taxon>Liliopsida</taxon>
        <taxon>Acoraceae</taxon>
        <taxon>Acorus</taxon>
    </lineage>
</organism>
<comment type="caution">
    <text evidence="4">The sequence shown here is derived from an EMBL/GenBank/DDBJ whole genome shotgun (WGS) entry which is preliminary data.</text>
</comment>
<evidence type="ECO:0000313" key="4">
    <source>
        <dbReference type="EMBL" id="KAK1268450.1"/>
    </source>
</evidence>
<feature type="domain" description="DUF547" evidence="2">
    <location>
        <begin position="394"/>
        <end position="499"/>
    </location>
</feature>
<sequence>MGLEVEFQISSSTHRRSKSFPDKRVYKEKLDNSLPQDLHHRESDMGQVKDPIEGKKKPSLGIGLQTSLKEIQHLEKRLNGQILVRRALERALGYRSSAIDTSNEILMPKPTKELIKEIAVLELEVVYLEQHLLSLYRRAFDQQISALSPPSTIDKTNSVQEISRLDISAKRSSLAFKSNSIPFSRIHSPVKETESHCCTERLANSGVHRSYSSLSHRSVCSARMSPSAESLAKALHACHSQPLSMFQAENSSSNILSLADHLGTTIADHVPETPNKISEDLVRCMAVIYCKLADPPLMQHGLSSSPNSSFSSMSVFSPQYIGDMWSPGCKRESTLDARLENPFLVEGLKEFSGPYNAMVEVPSISRDDQRMSDIANLLQNLKSLIHRLEKIDPRKMKNEEKLAFWINIHNSLVMHAYLNHGIPQTYLKRAALLVKWLHTFLSPLKKYKAADEWRGYAIAHHEPLLFFALCSGSHSDPAVRIYTAKRVLQELEASKQEYIRATVGIRREQKILLPKIIESFAKDSNLSLEGVVEMVQMYLPETLRMAMQRCQQGRSRRSVEWVPHNFTFRTSFLIFSPIGLTNIRCNSDVSSLQNLWASGRKLKRKGDKSVTGKISQSFIPAVAWALWIARNHLIFRDTPVYIENV</sequence>
<dbReference type="InterPro" id="IPR025757">
    <property type="entry name" value="MIP1_Leuzipper"/>
</dbReference>
<reference evidence="4" key="1">
    <citation type="journal article" date="2023" name="Nat. Commun.">
        <title>Diploid and tetraploid genomes of Acorus and the evolution of monocots.</title>
        <authorList>
            <person name="Ma L."/>
            <person name="Liu K.W."/>
            <person name="Li Z."/>
            <person name="Hsiao Y.Y."/>
            <person name="Qi Y."/>
            <person name="Fu T."/>
            <person name="Tang G.D."/>
            <person name="Zhang D."/>
            <person name="Sun W.H."/>
            <person name="Liu D.K."/>
            <person name="Li Y."/>
            <person name="Chen G.Z."/>
            <person name="Liu X.D."/>
            <person name="Liao X.Y."/>
            <person name="Jiang Y.T."/>
            <person name="Yu X."/>
            <person name="Hao Y."/>
            <person name="Huang J."/>
            <person name="Zhao X.W."/>
            <person name="Ke S."/>
            <person name="Chen Y.Y."/>
            <person name="Wu W.L."/>
            <person name="Hsu J.L."/>
            <person name="Lin Y.F."/>
            <person name="Huang M.D."/>
            <person name="Li C.Y."/>
            <person name="Huang L."/>
            <person name="Wang Z.W."/>
            <person name="Zhao X."/>
            <person name="Zhong W.Y."/>
            <person name="Peng D.H."/>
            <person name="Ahmad S."/>
            <person name="Lan S."/>
            <person name="Zhang J.S."/>
            <person name="Tsai W.C."/>
            <person name="Van de Peer Y."/>
            <person name="Liu Z.J."/>
        </authorList>
    </citation>
    <scope>NUCLEOTIDE SEQUENCE</scope>
    <source>
        <strain evidence="4">SCP</strain>
    </source>
</reference>
<dbReference type="PANTHER" id="PTHR23054:SF18">
    <property type="entry name" value="TERNARY COMPLEX FACTOR MIP1, LEUCINE-ZIPPER"/>
    <property type="match status" value="1"/>
</dbReference>
<evidence type="ECO:0000259" key="2">
    <source>
        <dbReference type="Pfam" id="PF04784"/>
    </source>
</evidence>
<evidence type="ECO:0000256" key="1">
    <source>
        <dbReference type="SAM" id="MobiDB-lite"/>
    </source>
</evidence>
<evidence type="ECO:0000259" key="3">
    <source>
        <dbReference type="Pfam" id="PF14389"/>
    </source>
</evidence>
<dbReference type="Pfam" id="PF14389">
    <property type="entry name" value="Lzipper-MIP1"/>
    <property type="match status" value="1"/>
</dbReference>
<dbReference type="Proteomes" id="UP001179952">
    <property type="component" value="Unassembled WGS sequence"/>
</dbReference>
<dbReference type="PANTHER" id="PTHR23054">
    <property type="entry name" value="TERNARY COMPLEX FACTOR MIP1, LEUCINE-ZIPPER-RELATED"/>
    <property type="match status" value="1"/>
</dbReference>
<feature type="compositionally biased region" description="Basic and acidic residues" evidence="1">
    <location>
        <begin position="19"/>
        <end position="44"/>
    </location>
</feature>
<dbReference type="InterPro" id="IPR006869">
    <property type="entry name" value="DUF547"/>
</dbReference>